<evidence type="ECO:0000256" key="1">
    <source>
        <dbReference type="ARBA" id="ARBA00038473"/>
    </source>
</evidence>
<gene>
    <name evidence="3" type="ORF">GCM10008119_37230</name>
</gene>
<dbReference type="Pfam" id="PF00144">
    <property type="entry name" value="Beta-lactamase"/>
    <property type="match status" value="1"/>
</dbReference>
<proteinExistence type="inferred from homology"/>
<feature type="domain" description="Beta-lactamase-related" evidence="2">
    <location>
        <begin position="25"/>
        <end position="316"/>
    </location>
</feature>
<dbReference type="EMBL" id="BMDJ01000016">
    <property type="protein sequence ID" value="GGI29358.1"/>
    <property type="molecule type" value="Genomic_DNA"/>
</dbReference>
<keyword evidence="4" id="KW-1185">Reference proteome</keyword>
<dbReference type="Gene3D" id="3.40.710.10">
    <property type="entry name" value="DD-peptidase/beta-lactamase superfamily"/>
    <property type="match status" value="1"/>
</dbReference>
<reference evidence="4" key="1">
    <citation type="journal article" date="2019" name="Int. J. Syst. Evol. Microbiol.">
        <title>The Global Catalogue of Microorganisms (GCM) 10K type strain sequencing project: providing services to taxonomists for standard genome sequencing and annotation.</title>
        <authorList>
            <consortium name="The Broad Institute Genomics Platform"/>
            <consortium name="The Broad Institute Genome Sequencing Center for Infectious Disease"/>
            <person name="Wu L."/>
            <person name="Ma J."/>
        </authorList>
    </citation>
    <scope>NUCLEOTIDE SEQUENCE [LARGE SCALE GENOMIC DNA]</scope>
    <source>
        <strain evidence="4">CCM 8939</strain>
    </source>
</reference>
<dbReference type="InterPro" id="IPR051478">
    <property type="entry name" value="Beta-lactamase-like_AB/R"/>
</dbReference>
<evidence type="ECO:0000259" key="2">
    <source>
        <dbReference type="Pfam" id="PF00144"/>
    </source>
</evidence>
<evidence type="ECO:0000313" key="4">
    <source>
        <dbReference type="Proteomes" id="UP000645390"/>
    </source>
</evidence>
<dbReference type="RefSeq" id="WP_188417409.1">
    <property type="nucleotide sequence ID" value="NZ_BMDJ01000016.1"/>
</dbReference>
<dbReference type="InterPro" id="IPR012338">
    <property type="entry name" value="Beta-lactam/transpept-like"/>
</dbReference>
<comment type="similarity">
    <text evidence="1">Belongs to the beta-lactamase family.</text>
</comment>
<name>A0ABQ2BP80_9SPHI</name>
<accession>A0ABQ2BP80</accession>
<dbReference type="SUPFAM" id="SSF56601">
    <property type="entry name" value="beta-lactamase/transpeptidase-like"/>
    <property type="match status" value="1"/>
</dbReference>
<dbReference type="PANTHER" id="PTHR22935:SF95">
    <property type="entry name" value="BETA-LACTAMASE-LIKE 1-RELATED"/>
    <property type="match status" value="1"/>
</dbReference>
<evidence type="ECO:0000313" key="3">
    <source>
        <dbReference type="EMBL" id="GGI29358.1"/>
    </source>
</evidence>
<dbReference type="Proteomes" id="UP000645390">
    <property type="component" value="Unassembled WGS sequence"/>
</dbReference>
<protein>
    <recommendedName>
        <fullName evidence="2">Beta-lactamase-related domain-containing protein</fullName>
    </recommendedName>
</protein>
<dbReference type="PANTHER" id="PTHR22935">
    <property type="entry name" value="PENICILLIN-BINDING PROTEIN"/>
    <property type="match status" value="1"/>
</dbReference>
<dbReference type="InterPro" id="IPR001466">
    <property type="entry name" value="Beta-lactam-related"/>
</dbReference>
<comment type="caution">
    <text evidence="3">The sequence shown here is derived from an EMBL/GenBank/DDBJ whole genome shotgun (WGS) entry which is preliminary data.</text>
</comment>
<organism evidence="3 4">
    <name type="scientific">Pedobacter mendelii</name>
    <dbReference type="NCBI Taxonomy" id="1908240"/>
    <lineage>
        <taxon>Bacteria</taxon>
        <taxon>Pseudomonadati</taxon>
        <taxon>Bacteroidota</taxon>
        <taxon>Sphingobacteriia</taxon>
        <taxon>Sphingobacteriales</taxon>
        <taxon>Sphingobacteriaceae</taxon>
        <taxon>Pedobacter</taxon>
    </lineage>
</organism>
<sequence length="332" mass="36902">MARTEEFIDKITTILKILPVHTEVSISVTENNTATYYGLKNEGEEISYPNNKTSAFEIGSVTKSFTGNILAQLVVEGTVSLDDPISDFLHFELKDNPAITLKQLGMHTSGLPRMPIGYDDRRNFIKENPFSNYYEEDLISYLKNDLKMKSQPGERVIYSNLGFGLLSYIMSRIQGQSFAEIVETKIFKPLKMQHSVFSINRISTKVINGLDKEGNYTPYWDGGILDGCIGIISTSEDLAKFAMATLDAKNKTTELQASNAVLAKPDVYSAIGWVLVKSSETESILKINGGTAGSSSSIFLNRQNQKVLTFCSNIHPDTYMDIIEPLCSEVVK</sequence>